<dbReference type="EMBL" id="BONI01000065">
    <property type="protein sequence ID" value="GIG09470.1"/>
    <property type="molecule type" value="Genomic_DNA"/>
</dbReference>
<accession>A0A8J3KZ11</accession>
<feature type="region of interest" description="Disordered" evidence="1">
    <location>
        <begin position="72"/>
        <end position="99"/>
    </location>
</feature>
<evidence type="ECO:0000313" key="2">
    <source>
        <dbReference type="EMBL" id="GIG09470.1"/>
    </source>
</evidence>
<dbReference type="AlphaFoldDB" id="A0A8J3KZ11"/>
<name>A0A8J3KZ11_9ACTN</name>
<evidence type="ECO:0000256" key="1">
    <source>
        <dbReference type="SAM" id="MobiDB-lite"/>
    </source>
</evidence>
<evidence type="ECO:0000313" key="3">
    <source>
        <dbReference type="Proteomes" id="UP000630887"/>
    </source>
</evidence>
<keyword evidence="3" id="KW-1185">Reference proteome</keyword>
<comment type="caution">
    <text evidence="2">The sequence shown here is derived from an EMBL/GenBank/DDBJ whole genome shotgun (WGS) entry which is preliminary data.</text>
</comment>
<organism evidence="2 3">
    <name type="scientific">Catellatospora coxensis</name>
    <dbReference type="NCBI Taxonomy" id="310354"/>
    <lineage>
        <taxon>Bacteria</taxon>
        <taxon>Bacillati</taxon>
        <taxon>Actinomycetota</taxon>
        <taxon>Actinomycetes</taxon>
        <taxon>Micromonosporales</taxon>
        <taxon>Micromonosporaceae</taxon>
        <taxon>Catellatospora</taxon>
    </lineage>
</organism>
<feature type="compositionally biased region" description="Basic residues" evidence="1">
    <location>
        <begin position="7"/>
        <end position="21"/>
    </location>
</feature>
<reference evidence="2 3" key="1">
    <citation type="submission" date="2021-01" db="EMBL/GenBank/DDBJ databases">
        <title>Whole genome shotgun sequence of Catellatospora coxensis NBRC 107359.</title>
        <authorList>
            <person name="Komaki H."/>
            <person name="Tamura T."/>
        </authorList>
    </citation>
    <scope>NUCLEOTIDE SEQUENCE [LARGE SCALE GENOMIC DNA]</scope>
    <source>
        <strain evidence="2 3">NBRC 107359</strain>
    </source>
</reference>
<proteinExistence type="predicted"/>
<dbReference type="Proteomes" id="UP000630887">
    <property type="component" value="Unassembled WGS sequence"/>
</dbReference>
<gene>
    <name evidence="2" type="ORF">Cco03nite_61700</name>
</gene>
<feature type="region of interest" description="Disordered" evidence="1">
    <location>
        <begin position="1"/>
        <end position="40"/>
    </location>
</feature>
<protein>
    <submittedName>
        <fullName evidence="2">Uncharacterized protein</fullName>
    </submittedName>
</protein>
<sequence>MLARPPRPQRARPLHPRRRAKIAVSGQPVRNPLPSRSLGPKTAIFAKPEVKKGTFLYGKRWQGALPILAERGGVEMRRGRPPTPWSRGPPSSGHSRREG</sequence>